<dbReference type="RefSeq" id="WP_012177622.1">
    <property type="nucleotide sequence ID" value="NC_009952.1"/>
</dbReference>
<evidence type="ECO:0000313" key="4">
    <source>
        <dbReference type="Proteomes" id="UP000006833"/>
    </source>
</evidence>
<dbReference type="Gene3D" id="3.30.1380.10">
    <property type="match status" value="1"/>
</dbReference>
<organism evidence="3 4">
    <name type="scientific">Dinoroseobacter shibae (strain DSM 16493 / NCIMB 14021 / DFL 12)</name>
    <dbReference type="NCBI Taxonomy" id="398580"/>
    <lineage>
        <taxon>Bacteria</taxon>
        <taxon>Pseudomonadati</taxon>
        <taxon>Pseudomonadota</taxon>
        <taxon>Alphaproteobacteria</taxon>
        <taxon>Rhodobacterales</taxon>
        <taxon>Roseobacteraceae</taxon>
        <taxon>Dinoroseobacter</taxon>
    </lineage>
</organism>
<reference evidence="4" key="1">
    <citation type="journal article" date="2010" name="ISME J.">
        <title>The complete genome sequence of the algal symbiont Dinoroseobacter shibae: a hitchhiker's guide to life in the sea.</title>
        <authorList>
            <person name="Wagner-Dobler I."/>
            <person name="Ballhausen B."/>
            <person name="Berger M."/>
            <person name="Brinkhoff T."/>
            <person name="Buchholz I."/>
            <person name="Bunk B."/>
            <person name="Cypionka H."/>
            <person name="Daniel R."/>
            <person name="Drepper T."/>
            <person name="Gerdts G."/>
            <person name="Hahnke S."/>
            <person name="Han C."/>
            <person name="Jahn D."/>
            <person name="Kalhoefer D."/>
            <person name="Kiss H."/>
            <person name="Klenk H.P."/>
            <person name="Kyrpides N."/>
            <person name="Liebl W."/>
            <person name="Liesegang H."/>
            <person name="Meincke L."/>
            <person name="Pati A."/>
            <person name="Petersen J."/>
            <person name="Piekarski T."/>
            <person name="Pommerenke C."/>
            <person name="Pradella S."/>
            <person name="Pukall R."/>
            <person name="Rabus R."/>
            <person name="Stackebrandt E."/>
            <person name="Thole S."/>
            <person name="Thompson L."/>
            <person name="Tielen P."/>
            <person name="Tomasch J."/>
            <person name="von Jan M."/>
            <person name="Wanphrut N."/>
            <person name="Wichels A."/>
            <person name="Zech H."/>
            <person name="Simon M."/>
        </authorList>
    </citation>
    <scope>NUCLEOTIDE SEQUENCE [LARGE SCALE GENOMIC DNA]</scope>
    <source>
        <strain evidence="4">DSM 16493 / NCIMB 14021 / DFL 12</strain>
    </source>
</reference>
<dbReference type="InterPro" id="IPR036366">
    <property type="entry name" value="PGBDSf"/>
</dbReference>
<feature type="domain" description="Peptidase M15C" evidence="2">
    <location>
        <begin position="109"/>
        <end position="171"/>
    </location>
</feature>
<dbReference type="eggNOG" id="COG3409">
    <property type="taxonomic scope" value="Bacteria"/>
</dbReference>
<dbReference type="AlphaFoldDB" id="A8LRY3"/>
<feature type="domain" description="Peptidoglycan binding-like" evidence="1">
    <location>
        <begin position="204"/>
        <end position="258"/>
    </location>
</feature>
<dbReference type="InterPro" id="IPR039561">
    <property type="entry name" value="Peptidase_M15C"/>
</dbReference>
<dbReference type="Pfam" id="PF01471">
    <property type="entry name" value="PG_binding_1"/>
    <property type="match status" value="1"/>
</dbReference>
<proteinExistence type="predicted"/>
<sequence>MSLSRTVTFSALGIDRRSINGPLTGARNSTMLSLIGNPRGTYDTECRWPTNQAVLAQIATEDVGPFRVSGLKPAVDTLRNILSDIRSQEREVYDALGHVGMLCCRLVRNSRSAISNHSWGTAIDLTLEGKLDRRGDGRTQEGLLRIYKIFNAHGFFWGAAFPTEDAMHFEVSEQLIRQWADEGKLSSGSAVFDNGLIDFGDRGRIVEDLQQALNLALGLDLDVDGAFGPATRAAVMEFQRVNGLTVDGIVGPNTQAALGM</sequence>
<dbReference type="Proteomes" id="UP000006833">
    <property type="component" value="Chromosome"/>
</dbReference>
<dbReference type="InterPro" id="IPR002477">
    <property type="entry name" value="Peptidoglycan-bd-like"/>
</dbReference>
<dbReference type="GO" id="GO:0008233">
    <property type="term" value="F:peptidase activity"/>
    <property type="evidence" value="ECO:0007669"/>
    <property type="project" value="InterPro"/>
</dbReference>
<accession>A8LRY3</accession>
<gene>
    <name evidence="3" type="ordered locus">Dshi_0945</name>
</gene>
<name>A8LRY3_DINSH</name>
<protein>
    <submittedName>
        <fullName evidence="3">Peptidoglycan-binding domain 1 protein</fullName>
    </submittedName>
</protein>
<dbReference type="InterPro" id="IPR009045">
    <property type="entry name" value="Zn_M74/Hedgehog-like"/>
</dbReference>
<dbReference type="KEGG" id="dsh:Dshi_0945"/>
<evidence type="ECO:0000259" key="1">
    <source>
        <dbReference type="Pfam" id="PF01471"/>
    </source>
</evidence>
<evidence type="ECO:0000313" key="3">
    <source>
        <dbReference type="EMBL" id="ABV92690.1"/>
    </source>
</evidence>
<keyword evidence="4" id="KW-1185">Reference proteome</keyword>
<dbReference type="Pfam" id="PF13539">
    <property type="entry name" value="Peptidase_M15_4"/>
    <property type="match status" value="1"/>
</dbReference>
<dbReference type="EMBL" id="CP000830">
    <property type="protein sequence ID" value="ABV92690.1"/>
    <property type="molecule type" value="Genomic_DNA"/>
</dbReference>
<dbReference type="SUPFAM" id="SSF55166">
    <property type="entry name" value="Hedgehog/DD-peptidase"/>
    <property type="match status" value="1"/>
</dbReference>
<dbReference type="InterPro" id="IPR036365">
    <property type="entry name" value="PGBD-like_sf"/>
</dbReference>
<dbReference type="STRING" id="398580.Dshi_0945"/>
<dbReference type="Gene3D" id="1.10.101.10">
    <property type="entry name" value="PGBD-like superfamily/PGBD"/>
    <property type="match status" value="1"/>
</dbReference>
<dbReference type="HOGENOM" id="CLU_952357_0_0_5"/>
<dbReference type="SUPFAM" id="SSF47090">
    <property type="entry name" value="PGBD-like"/>
    <property type="match status" value="1"/>
</dbReference>
<evidence type="ECO:0000259" key="2">
    <source>
        <dbReference type="Pfam" id="PF13539"/>
    </source>
</evidence>